<name>A0A8T0U9T1_PANVG</name>
<dbReference type="Proteomes" id="UP000823388">
    <property type="component" value="Chromosome 3N"/>
</dbReference>
<feature type="compositionally biased region" description="Basic and acidic residues" evidence="1">
    <location>
        <begin position="19"/>
        <end position="36"/>
    </location>
</feature>
<evidence type="ECO:0000256" key="1">
    <source>
        <dbReference type="SAM" id="MobiDB-lite"/>
    </source>
</evidence>
<comment type="caution">
    <text evidence="2">The sequence shown here is derived from an EMBL/GenBank/DDBJ whole genome shotgun (WGS) entry which is preliminary data.</text>
</comment>
<dbReference type="AlphaFoldDB" id="A0A8T0U9T1"/>
<organism evidence="2 3">
    <name type="scientific">Panicum virgatum</name>
    <name type="common">Blackwell switchgrass</name>
    <dbReference type="NCBI Taxonomy" id="38727"/>
    <lineage>
        <taxon>Eukaryota</taxon>
        <taxon>Viridiplantae</taxon>
        <taxon>Streptophyta</taxon>
        <taxon>Embryophyta</taxon>
        <taxon>Tracheophyta</taxon>
        <taxon>Spermatophyta</taxon>
        <taxon>Magnoliopsida</taxon>
        <taxon>Liliopsida</taxon>
        <taxon>Poales</taxon>
        <taxon>Poaceae</taxon>
        <taxon>PACMAD clade</taxon>
        <taxon>Panicoideae</taxon>
        <taxon>Panicodae</taxon>
        <taxon>Paniceae</taxon>
        <taxon>Panicinae</taxon>
        <taxon>Panicum</taxon>
        <taxon>Panicum sect. Hiantes</taxon>
    </lineage>
</organism>
<evidence type="ECO:0000313" key="2">
    <source>
        <dbReference type="EMBL" id="KAG2617786.1"/>
    </source>
</evidence>
<protein>
    <submittedName>
        <fullName evidence="2">Uncharacterized protein</fullName>
    </submittedName>
</protein>
<sequence>MARPVAGGEAAELAPDIHGLGESRMSRDRNAGSRGG</sequence>
<feature type="region of interest" description="Disordered" evidence="1">
    <location>
        <begin position="1"/>
        <end position="36"/>
    </location>
</feature>
<keyword evidence="3" id="KW-1185">Reference proteome</keyword>
<evidence type="ECO:0000313" key="3">
    <source>
        <dbReference type="Proteomes" id="UP000823388"/>
    </source>
</evidence>
<gene>
    <name evidence="2" type="ORF">PVAP13_3NG183687</name>
</gene>
<proteinExistence type="predicted"/>
<accession>A0A8T0U9T1</accession>
<reference evidence="2" key="1">
    <citation type="submission" date="2020-05" db="EMBL/GenBank/DDBJ databases">
        <title>WGS assembly of Panicum virgatum.</title>
        <authorList>
            <person name="Lovell J.T."/>
            <person name="Jenkins J."/>
            <person name="Shu S."/>
            <person name="Juenger T.E."/>
            <person name="Schmutz J."/>
        </authorList>
    </citation>
    <scope>NUCLEOTIDE SEQUENCE</scope>
    <source>
        <strain evidence="2">AP13</strain>
    </source>
</reference>
<dbReference type="EMBL" id="CM029042">
    <property type="protein sequence ID" value="KAG2617786.1"/>
    <property type="molecule type" value="Genomic_DNA"/>
</dbReference>